<evidence type="ECO:0000259" key="2">
    <source>
        <dbReference type="Pfam" id="PF13598"/>
    </source>
</evidence>
<protein>
    <recommendedName>
        <fullName evidence="6">Aspartate ammonia-lyase</fullName>
    </recommendedName>
</protein>
<comment type="caution">
    <text evidence="4">The sequence shown here is derived from an EMBL/GenBank/DDBJ whole genome shotgun (WGS) entry which is preliminary data.</text>
</comment>
<dbReference type="Pfam" id="PF13598">
    <property type="entry name" value="DUF4139"/>
    <property type="match status" value="1"/>
</dbReference>
<feature type="domain" description="DUF4140" evidence="3">
    <location>
        <begin position="32"/>
        <end position="131"/>
    </location>
</feature>
<evidence type="ECO:0000259" key="3">
    <source>
        <dbReference type="Pfam" id="PF13600"/>
    </source>
</evidence>
<dbReference type="InterPro" id="IPR025554">
    <property type="entry name" value="DUF4140"/>
</dbReference>
<name>A0A3E2BJ59_9BACT</name>
<dbReference type="Pfam" id="PF13600">
    <property type="entry name" value="DUF4140"/>
    <property type="match status" value="1"/>
</dbReference>
<dbReference type="PANTHER" id="PTHR31005">
    <property type="entry name" value="DUF4139 DOMAIN-CONTAINING PROTEIN"/>
    <property type="match status" value="1"/>
</dbReference>
<proteinExistence type="predicted"/>
<organism evidence="4 5">
    <name type="scientific">Candidatus Saccharicenans subterraneus</name>
    <dbReference type="NCBI Taxonomy" id="2508984"/>
    <lineage>
        <taxon>Bacteria</taxon>
        <taxon>Candidatus Aminicenantota</taxon>
        <taxon>Candidatus Aminicenantia</taxon>
        <taxon>Candidatus Aminicenantales</taxon>
        <taxon>Candidatus Saccharicenantaceae</taxon>
        <taxon>Candidatus Saccharicenans</taxon>
    </lineage>
</organism>
<feature type="domain" description="DUF4139" evidence="2">
    <location>
        <begin position="223"/>
        <end position="529"/>
    </location>
</feature>
<dbReference type="AlphaFoldDB" id="A0A3E2BJ59"/>
<evidence type="ECO:0000256" key="1">
    <source>
        <dbReference type="SAM" id="MobiDB-lite"/>
    </source>
</evidence>
<dbReference type="Proteomes" id="UP000257323">
    <property type="component" value="Unassembled WGS sequence"/>
</dbReference>
<reference evidence="4 5" key="1">
    <citation type="submission" date="2018-08" db="EMBL/GenBank/DDBJ databases">
        <title>Genome analysis of the thermophilic bacterium of the candidate phylum Aminicenantes from deep subsurface aquifer revealed its physiology and ecological role.</title>
        <authorList>
            <person name="Kadnikov V.V."/>
            <person name="Mardanov A.V."/>
            <person name="Beletsky A.V."/>
            <person name="Karnachuk O.V."/>
            <person name="Ravin N.V."/>
        </authorList>
    </citation>
    <scope>NUCLEOTIDE SEQUENCE [LARGE SCALE GENOMIC DNA]</scope>
    <source>
        <strain evidence="4">BY38</strain>
    </source>
</reference>
<dbReference type="InterPro" id="IPR011935">
    <property type="entry name" value="CHP02231"/>
</dbReference>
<evidence type="ECO:0008006" key="6">
    <source>
        <dbReference type="Google" id="ProtNLM"/>
    </source>
</evidence>
<dbReference type="EMBL" id="QUAH01000020">
    <property type="protein sequence ID" value="RFT14768.1"/>
    <property type="molecule type" value="Genomic_DNA"/>
</dbReference>
<dbReference type="InterPro" id="IPR037291">
    <property type="entry name" value="DUF4139"/>
</dbReference>
<dbReference type="PANTHER" id="PTHR31005:SF8">
    <property type="entry name" value="DUF4139 DOMAIN-CONTAINING PROTEIN"/>
    <property type="match status" value="1"/>
</dbReference>
<evidence type="ECO:0000313" key="5">
    <source>
        <dbReference type="Proteomes" id="UP000257323"/>
    </source>
</evidence>
<dbReference type="NCBIfam" id="TIGR02231">
    <property type="entry name" value="mucoidy inhibitor MuiA family protein"/>
    <property type="match status" value="1"/>
</dbReference>
<evidence type="ECO:0000313" key="4">
    <source>
        <dbReference type="EMBL" id="RFT14768.1"/>
    </source>
</evidence>
<feature type="region of interest" description="Disordered" evidence="1">
    <location>
        <begin position="1"/>
        <end position="20"/>
    </location>
</feature>
<sequence>MDSGQQAEPRSEAVARSSGSTLVEVPSRIQNVIVYPDRAQVVRKGQAGIGPETRALVFRGLPGTIIPGSVRVSASGSAPAKILGVETSREFLEASELPEVKKLVDEINSVEAEISRIKGQAAILDSQEKFLNSFGVALGGQVSKELLAGRPDLAGVDKFVDYLGTRLQSIQKGRQDNARALAEQQAKLEALKKKLNEIMPAGSREQSVVNVLVEAAQSTQLQVELIYAVSPARWAPVYIVKALPESGEVELTLAAVVTQKTGENWDNARLFLSTSRPTAGQQPGELPPWYLDFVQPRLMRAAARDLAESKMAVEAEAAPALAFEETAETVETWLGVNFEIKKPWTILSDGSERRVPIDSQKIPASFDYLAIPKLQEQVFLRAAFKNTLPYPLLSGKSDLFIAQDFVGSLMMPLIPVNDDFKLFFGEDNRVKVKRELVRREKSGPAFLGKNERVNQVFRITIENLRNRPVEIEVQDQIPVSQNTKIEVKDVKILPAPSSRDEKGILTWKLKLNPAQKQEITIEFTVEYPKDSRVMGL</sequence>
<gene>
    <name evidence="4" type="ORF">OP8BY_2384</name>
</gene>
<accession>A0A3E2BJ59</accession>